<dbReference type="GO" id="GO:0000776">
    <property type="term" value="C:kinetochore"/>
    <property type="evidence" value="ECO:0007669"/>
    <property type="project" value="TreeGrafter"/>
</dbReference>
<evidence type="ECO:0000256" key="2">
    <source>
        <dbReference type="ARBA" id="ARBA00022679"/>
    </source>
</evidence>
<protein>
    <recommendedName>
        <fullName evidence="8">Protein kinase domain-containing protein</fullName>
    </recommendedName>
</protein>
<dbReference type="GO" id="GO:0007052">
    <property type="term" value="P:mitotic spindle organization"/>
    <property type="evidence" value="ECO:0007669"/>
    <property type="project" value="TreeGrafter"/>
</dbReference>
<keyword evidence="10" id="KW-1185">Reference proteome</keyword>
<dbReference type="GO" id="GO:0005813">
    <property type="term" value="C:centrosome"/>
    <property type="evidence" value="ECO:0007669"/>
    <property type="project" value="TreeGrafter"/>
</dbReference>
<dbReference type="GO" id="GO:0005524">
    <property type="term" value="F:ATP binding"/>
    <property type="evidence" value="ECO:0007669"/>
    <property type="project" value="UniProtKB-UniRule"/>
</dbReference>
<feature type="domain" description="Protein kinase" evidence="8">
    <location>
        <begin position="24"/>
        <end position="276"/>
    </location>
</feature>
<keyword evidence="3 6" id="KW-0547">Nucleotide-binding</keyword>
<evidence type="ECO:0000256" key="1">
    <source>
        <dbReference type="ARBA" id="ARBA00022527"/>
    </source>
</evidence>
<dbReference type="InterPro" id="IPR008271">
    <property type="entry name" value="Ser/Thr_kinase_AS"/>
</dbReference>
<evidence type="ECO:0000256" key="3">
    <source>
        <dbReference type="ARBA" id="ARBA00022741"/>
    </source>
</evidence>
<accession>A0A482XH85</accession>
<comment type="caution">
    <text evidence="9">The sequence shown here is derived from an EMBL/GenBank/DDBJ whole genome shotgun (WGS) entry which is preliminary data.</text>
</comment>
<evidence type="ECO:0000256" key="5">
    <source>
        <dbReference type="ARBA" id="ARBA00022840"/>
    </source>
</evidence>
<evidence type="ECO:0000313" key="10">
    <source>
        <dbReference type="Proteomes" id="UP000291343"/>
    </source>
</evidence>
<name>A0A482XH85_LAOST</name>
<dbReference type="GO" id="GO:0000922">
    <property type="term" value="C:spindle pole"/>
    <property type="evidence" value="ECO:0007669"/>
    <property type="project" value="TreeGrafter"/>
</dbReference>
<dbReference type="EMBL" id="QKKF02009244">
    <property type="protein sequence ID" value="RZF45395.1"/>
    <property type="molecule type" value="Genomic_DNA"/>
</dbReference>
<feature type="binding site" evidence="6">
    <location>
        <position position="53"/>
    </location>
    <ligand>
        <name>ATP</name>
        <dbReference type="ChEBI" id="CHEBI:30616"/>
    </ligand>
</feature>
<evidence type="ECO:0000256" key="4">
    <source>
        <dbReference type="ARBA" id="ARBA00022777"/>
    </source>
</evidence>
<dbReference type="PROSITE" id="PS50011">
    <property type="entry name" value="PROTEIN_KINASE_DOM"/>
    <property type="match status" value="1"/>
</dbReference>
<dbReference type="AlphaFoldDB" id="A0A482XH85"/>
<dbReference type="SMR" id="A0A482XH85"/>
<dbReference type="STRING" id="195883.A0A482XH85"/>
<dbReference type="OrthoDB" id="5967113at2759"/>
<comment type="similarity">
    <text evidence="7">Belongs to the protein kinase superfamily.</text>
</comment>
<dbReference type="Pfam" id="PF00069">
    <property type="entry name" value="Pkinase"/>
    <property type="match status" value="1"/>
</dbReference>
<organism evidence="9 10">
    <name type="scientific">Laodelphax striatellus</name>
    <name type="common">Small brown planthopper</name>
    <name type="synonym">Delphax striatella</name>
    <dbReference type="NCBI Taxonomy" id="195883"/>
    <lineage>
        <taxon>Eukaryota</taxon>
        <taxon>Metazoa</taxon>
        <taxon>Ecdysozoa</taxon>
        <taxon>Arthropoda</taxon>
        <taxon>Hexapoda</taxon>
        <taxon>Insecta</taxon>
        <taxon>Pterygota</taxon>
        <taxon>Neoptera</taxon>
        <taxon>Paraneoptera</taxon>
        <taxon>Hemiptera</taxon>
        <taxon>Auchenorrhyncha</taxon>
        <taxon>Fulgoroidea</taxon>
        <taxon>Delphacidae</taxon>
        <taxon>Criomorphinae</taxon>
        <taxon>Laodelphax</taxon>
    </lineage>
</organism>
<evidence type="ECO:0000256" key="7">
    <source>
        <dbReference type="RuleBase" id="RU000304"/>
    </source>
</evidence>
<dbReference type="InterPro" id="IPR017441">
    <property type="entry name" value="Protein_kinase_ATP_BS"/>
</dbReference>
<evidence type="ECO:0000313" key="9">
    <source>
        <dbReference type="EMBL" id="RZF45395.1"/>
    </source>
</evidence>
<sequence length="357" mass="40715">MEVSNELHPRQPVVVSDKETGTSYILSELLGKGAFAKCYLSKEIGTERLFAVKVVSSSILSDKQHGCFIREEIAIHSLLHHKNIVNFKKAFTENLSLYIVLELCSNGSLKQLMKQRNQLSLVETKYMLKHILTGVKYLHDKDIVHGDLKLENIFLSSRMIPKIGDFGLSTLISYEEDLLTDYCGTMNYMAPEIISHGGHSFAVDIWAVGCILYKMISGKLPFETHSQNVKEKILSCDFDPHHPGLRKKISNFIMKILNKHPRKRPSAEDLLQDEFLSNSFIPSLLPVSCLWEAPMHRDLFSRTHGSNSKCRKLKRNPITRKGRSIVKKIGKNKKLSKLGRNLHKRIVKPDRFAVKNH</sequence>
<dbReference type="GO" id="GO:0005634">
    <property type="term" value="C:nucleus"/>
    <property type="evidence" value="ECO:0007669"/>
    <property type="project" value="TreeGrafter"/>
</dbReference>
<dbReference type="InParanoid" id="A0A482XH85"/>
<proteinExistence type="inferred from homology"/>
<dbReference type="Gene3D" id="3.30.200.20">
    <property type="entry name" value="Phosphorylase Kinase, domain 1"/>
    <property type="match status" value="1"/>
</dbReference>
<dbReference type="GO" id="GO:0005737">
    <property type="term" value="C:cytoplasm"/>
    <property type="evidence" value="ECO:0007669"/>
    <property type="project" value="TreeGrafter"/>
</dbReference>
<dbReference type="PROSITE" id="PS00108">
    <property type="entry name" value="PROTEIN_KINASE_ST"/>
    <property type="match status" value="1"/>
</dbReference>
<keyword evidence="5 6" id="KW-0067">ATP-binding</keyword>
<dbReference type="PANTHER" id="PTHR24345:SF93">
    <property type="entry name" value="SERINE_THREONINE-PROTEIN KINASE PLK1"/>
    <property type="match status" value="1"/>
</dbReference>
<dbReference type="PROSITE" id="PS00107">
    <property type="entry name" value="PROTEIN_KINASE_ATP"/>
    <property type="match status" value="1"/>
</dbReference>
<dbReference type="SMART" id="SM00220">
    <property type="entry name" value="S_TKc"/>
    <property type="match status" value="1"/>
</dbReference>
<gene>
    <name evidence="9" type="ORF">LSTR_LSTR002838</name>
</gene>
<dbReference type="FunFam" id="3.30.200.20:FF:000042">
    <property type="entry name" value="Aurora kinase A"/>
    <property type="match status" value="1"/>
</dbReference>
<keyword evidence="4" id="KW-0418">Kinase</keyword>
<evidence type="ECO:0000259" key="8">
    <source>
        <dbReference type="PROSITE" id="PS50011"/>
    </source>
</evidence>
<keyword evidence="1 7" id="KW-0723">Serine/threonine-protein kinase</keyword>
<keyword evidence="2" id="KW-0808">Transferase</keyword>
<dbReference type="Gene3D" id="1.10.510.10">
    <property type="entry name" value="Transferase(Phosphotransferase) domain 1"/>
    <property type="match status" value="1"/>
</dbReference>
<evidence type="ECO:0000256" key="6">
    <source>
        <dbReference type="PROSITE-ProRule" id="PRU10141"/>
    </source>
</evidence>
<dbReference type="GO" id="GO:0004674">
    <property type="term" value="F:protein serine/threonine kinase activity"/>
    <property type="evidence" value="ECO:0007669"/>
    <property type="project" value="UniProtKB-KW"/>
</dbReference>
<dbReference type="InterPro" id="IPR000719">
    <property type="entry name" value="Prot_kinase_dom"/>
</dbReference>
<reference evidence="9 10" key="1">
    <citation type="journal article" date="2017" name="Gigascience">
        <title>Genome sequence of the small brown planthopper, Laodelphax striatellus.</title>
        <authorList>
            <person name="Zhu J."/>
            <person name="Jiang F."/>
            <person name="Wang X."/>
            <person name="Yang P."/>
            <person name="Bao Y."/>
            <person name="Zhao W."/>
            <person name="Wang W."/>
            <person name="Lu H."/>
            <person name="Wang Q."/>
            <person name="Cui N."/>
            <person name="Li J."/>
            <person name="Chen X."/>
            <person name="Luo L."/>
            <person name="Yu J."/>
            <person name="Kang L."/>
            <person name="Cui F."/>
        </authorList>
    </citation>
    <scope>NUCLEOTIDE SEQUENCE [LARGE SCALE GENOMIC DNA]</scope>
    <source>
        <strain evidence="9">Lst14</strain>
    </source>
</reference>
<dbReference type="PANTHER" id="PTHR24345">
    <property type="entry name" value="SERINE/THREONINE-PROTEIN KINASE PLK"/>
    <property type="match status" value="1"/>
</dbReference>
<dbReference type="InterPro" id="IPR011009">
    <property type="entry name" value="Kinase-like_dom_sf"/>
</dbReference>
<dbReference type="Proteomes" id="UP000291343">
    <property type="component" value="Unassembled WGS sequence"/>
</dbReference>
<dbReference type="SUPFAM" id="SSF56112">
    <property type="entry name" value="Protein kinase-like (PK-like)"/>
    <property type="match status" value="1"/>
</dbReference>